<reference evidence="2 3" key="2">
    <citation type="submission" date="2018-11" db="EMBL/GenBank/DDBJ databases">
        <authorList>
            <consortium name="Pathogen Informatics"/>
        </authorList>
    </citation>
    <scope>NUCLEOTIDE SEQUENCE [LARGE SCALE GENOMIC DNA]</scope>
</reference>
<evidence type="ECO:0000313" key="4">
    <source>
        <dbReference type="WBParaSite" id="TCNE_0000656201-mRNA-1"/>
    </source>
</evidence>
<reference evidence="4" key="1">
    <citation type="submission" date="2016-06" db="UniProtKB">
        <authorList>
            <consortium name="WormBaseParasite"/>
        </authorList>
    </citation>
    <scope>IDENTIFICATION</scope>
</reference>
<dbReference type="AlphaFoldDB" id="A0A183UDJ2"/>
<feature type="chain" id="PRO_5044553114" evidence="1">
    <location>
        <begin position="22"/>
        <end position="98"/>
    </location>
</feature>
<organism evidence="3 4">
    <name type="scientific">Toxocara canis</name>
    <name type="common">Canine roundworm</name>
    <dbReference type="NCBI Taxonomy" id="6265"/>
    <lineage>
        <taxon>Eukaryota</taxon>
        <taxon>Metazoa</taxon>
        <taxon>Ecdysozoa</taxon>
        <taxon>Nematoda</taxon>
        <taxon>Chromadorea</taxon>
        <taxon>Rhabditida</taxon>
        <taxon>Spirurina</taxon>
        <taxon>Ascaridomorpha</taxon>
        <taxon>Ascaridoidea</taxon>
        <taxon>Toxocaridae</taxon>
        <taxon>Toxocara</taxon>
    </lineage>
</organism>
<keyword evidence="1" id="KW-0732">Signal</keyword>
<keyword evidence="3" id="KW-1185">Reference proteome</keyword>
<feature type="signal peptide" evidence="1">
    <location>
        <begin position="1"/>
        <end position="21"/>
    </location>
</feature>
<sequence length="98" mass="10330">MSTLGMHTAALILKINFFGWAAPYLQPSGALAARARESCARCRPARKHGCALASSAARFVNKGTRAAPLLRPLLALYGAVGVYARAAERPTTCVRACA</sequence>
<evidence type="ECO:0000313" key="3">
    <source>
        <dbReference type="Proteomes" id="UP000050794"/>
    </source>
</evidence>
<dbReference type="EMBL" id="UYWY01019512">
    <property type="protein sequence ID" value="VDM37883.1"/>
    <property type="molecule type" value="Genomic_DNA"/>
</dbReference>
<name>A0A183UDJ2_TOXCA</name>
<dbReference type="WBParaSite" id="TCNE_0000656201-mRNA-1">
    <property type="protein sequence ID" value="TCNE_0000656201-mRNA-1"/>
    <property type="gene ID" value="TCNE_0000656201"/>
</dbReference>
<accession>A0A183UDJ2</accession>
<protein>
    <submittedName>
        <fullName evidence="4">Secreted protein</fullName>
    </submittedName>
</protein>
<evidence type="ECO:0000313" key="2">
    <source>
        <dbReference type="EMBL" id="VDM37883.1"/>
    </source>
</evidence>
<gene>
    <name evidence="2" type="ORF">TCNE_LOCUS6562</name>
</gene>
<evidence type="ECO:0000256" key="1">
    <source>
        <dbReference type="SAM" id="SignalP"/>
    </source>
</evidence>
<proteinExistence type="predicted"/>
<dbReference type="Proteomes" id="UP000050794">
    <property type="component" value="Unassembled WGS sequence"/>
</dbReference>